<accession>A0ABS0TML4</accession>
<gene>
    <name evidence="1" type="ORF">I6U50_14575</name>
</gene>
<evidence type="ECO:0000313" key="1">
    <source>
        <dbReference type="EMBL" id="MBI6121248.1"/>
    </source>
</evidence>
<dbReference type="EMBL" id="JAEHNY010000015">
    <property type="protein sequence ID" value="MBI6121248.1"/>
    <property type="molecule type" value="Genomic_DNA"/>
</dbReference>
<dbReference type="RefSeq" id="WP_198639382.1">
    <property type="nucleotide sequence ID" value="NZ_JAEHNY010000015.1"/>
</dbReference>
<keyword evidence="2" id="KW-1185">Reference proteome</keyword>
<organism evidence="1 2">
    <name type="scientific">Salegentibacter maritimus</name>
    <dbReference type="NCBI Taxonomy" id="2794347"/>
    <lineage>
        <taxon>Bacteria</taxon>
        <taxon>Pseudomonadati</taxon>
        <taxon>Bacteroidota</taxon>
        <taxon>Flavobacteriia</taxon>
        <taxon>Flavobacteriales</taxon>
        <taxon>Flavobacteriaceae</taxon>
        <taxon>Salegentibacter</taxon>
    </lineage>
</organism>
<name>A0ABS0TML4_9FLAO</name>
<evidence type="ECO:0000313" key="2">
    <source>
        <dbReference type="Proteomes" id="UP000635665"/>
    </source>
</evidence>
<dbReference type="Proteomes" id="UP000635665">
    <property type="component" value="Unassembled WGS sequence"/>
</dbReference>
<sequence>MGIFDIFKAKPEPNEKNDPERLKNLVLLTELNINPYDYNHDDLERFEIGLSEELDGDIKTSEKTYFEGENEFDYISLTDRTLDRKSLFKSKLNPDERKIQEIVDNYYEVLGKDFVKEKQFSSTDLYNYQEQESGHLRTWYPFNFEVILGFNSNKMGKSLFVLVQER</sequence>
<reference evidence="1 2" key="1">
    <citation type="submission" date="2020-12" db="EMBL/GenBank/DDBJ databases">
        <title>Salegentibacter orientalis sp. nov., isolated from costal sediment.</title>
        <authorList>
            <person name="Lian F.-B."/>
        </authorList>
    </citation>
    <scope>NUCLEOTIDE SEQUENCE [LARGE SCALE GENOMIC DNA]</scope>
    <source>
        <strain evidence="1 2">F60176</strain>
    </source>
</reference>
<comment type="caution">
    <text evidence="1">The sequence shown here is derived from an EMBL/GenBank/DDBJ whole genome shotgun (WGS) entry which is preliminary data.</text>
</comment>
<protein>
    <submittedName>
        <fullName evidence="1">Uncharacterized protein</fullName>
    </submittedName>
</protein>
<proteinExistence type="predicted"/>